<proteinExistence type="predicted"/>
<dbReference type="InterPro" id="IPR036322">
    <property type="entry name" value="WD40_repeat_dom_sf"/>
</dbReference>
<reference evidence="3" key="1">
    <citation type="submission" date="2023-07" db="EMBL/GenBank/DDBJ databases">
        <authorList>
            <person name="Stuckert A."/>
        </authorList>
    </citation>
    <scope>NUCLEOTIDE SEQUENCE</scope>
</reference>
<organism evidence="3 4">
    <name type="scientific">Ranitomeya imitator</name>
    <name type="common">mimic poison frog</name>
    <dbReference type="NCBI Taxonomy" id="111125"/>
    <lineage>
        <taxon>Eukaryota</taxon>
        <taxon>Metazoa</taxon>
        <taxon>Chordata</taxon>
        <taxon>Craniata</taxon>
        <taxon>Vertebrata</taxon>
        <taxon>Euteleostomi</taxon>
        <taxon>Amphibia</taxon>
        <taxon>Batrachia</taxon>
        <taxon>Anura</taxon>
        <taxon>Neobatrachia</taxon>
        <taxon>Hyloidea</taxon>
        <taxon>Dendrobatidae</taxon>
        <taxon>Dendrobatinae</taxon>
        <taxon>Ranitomeya</taxon>
    </lineage>
</organism>
<dbReference type="InterPro" id="IPR001680">
    <property type="entry name" value="WD40_rpt"/>
</dbReference>
<evidence type="ECO:0000256" key="1">
    <source>
        <dbReference type="ARBA" id="ARBA00022737"/>
    </source>
</evidence>
<dbReference type="EMBL" id="CAUEEQ010009260">
    <property type="protein sequence ID" value="CAJ0933330.1"/>
    <property type="molecule type" value="Genomic_DNA"/>
</dbReference>
<accession>A0ABN9L4Z8</accession>
<evidence type="ECO:0000256" key="2">
    <source>
        <dbReference type="PROSITE-ProRule" id="PRU00221"/>
    </source>
</evidence>
<dbReference type="PANTHER" id="PTHR19878">
    <property type="entry name" value="AUTOPHAGY PROTEIN 16-LIKE"/>
    <property type="match status" value="1"/>
</dbReference>
<evidence type="ECO:0000313" key="3">
    <source>
        <dbReference type="EMBL" id="CAJ0933330.1"/>
    </source>
</evidence>
<name>A0ABN9L4Z8_9NEOB</name>
<dbReference type="SMART" id="SM00320">
    <property type="entry name" value="WD40"/>
    <property type="match status" value="4"/>
</dbReference>
<gene>
    <name evidence="3" type="ORF">RIMI_LOCUS5430178</name>
</gene>
<dbReference type="SUPFAM" id="SSF50978">
    <property type="entry name" value="WD40 repeat-like"/>
    <property type="match status" value="1"/>
</dbReference>
<evidence type="ECO:0000313" key="4">
    <source>
        <dbReference type="Proteomes" id="UP001176940"/>
    </source>
</evidence>
<dbReference type="Gene3D" id="2.130.10.10">
    <property type="entry name" value="YVTN repeat-like/Quinoprotein amine dehydrogenase"/>
    <property type="match status" value="1"/>
</dbReference>
<dbReference type="Pfam" id="PF00400">
    <property type="entry name" value="WD40"/>
    <property type="match status" value="3"/>
</dbReference>
<keyword evidence="1" id="KW-0677">Repeat</keyword>
<dbReference type="InterPro" id="IPR015943">
    <property type="entry name" value="WD40/YVTN_repeat-like_dom_sf"/>
</dbReference>
<comment type="caution">
    <text evidence="3">The sequence shown here is derived from an EMBL/GenBank/DDBJ whole genome shotgun (WGS) entry which is preliminary data.</text>
</comment>
<sequence length="211" mass="23395">MAPPSGQSAVHHHVLHPVPVFVARSHLTPSAMFPGWRQCHPVVVTGIRRIPVPSYCSDVVCSDSYMVSGHHDKKIRFWDSRSQHCIREVTLEEKVTSLFMEPEQTQLLSCSRDDALSLIDLRMGSVRLVFRADGFKCGCDWTKAILSPDASYSMAGSSDGTIFIWSTRTGVLERSLTGEHSVAVNAVAWSVSGEYVVSVDRGKKAVLWSEY</sequence>
<dbReference type="PANTHER" id="PTHR19878:SF7">
    <property type="entry name" value="PROTEIN ATG16L2"/>
    <property type="match status" value="1"/>
</dbReference>
<protein>
    <submittedName>
        <fullName evidence="3">Uncharacterized protein</fullName>
    </submittedName>
</protein>
<keyword evidence="2" id="KW-0853">WD repeat</keyword>
<dbReference type="PROSITE" id="PS50082">
    <property type="entry name" value="WD_REPEATS_2"/>
    <property type="match status" value="2"/>
</dbReference>
<dbReference type="Proteomes" id="UP001176940">
    <property type="component" value="Unassembled WGS sequence"/>
</dbReference>
<keyword evidence="4" id="KW-1185">Reference proteome</keyword>
<dbReference type="InterPro" id="IPR045160">
    <property type="entry name" value="ATG16"/>
</dbReference>
<feature type="repeat" description="WD" evidence="2">
    <location>
        <begin position="146"/>
        <end position="175"/>
    </location>
</feature>
<feature type="repeat" description="WD" evidence="2">
    <location>
        <begin position="62"/>
        <end position="88"/>
    </location>
</feature>